<dbReference type="GO" id="GO:0016887">
    <property type="term" value="F:ATP hydrolysis activity"/>
    <property type="evidence" value="ECO:0007669"/>
    <property type="project" value="InterPro"/>
</dbReference>
<dbReference type="AlphaFoldDB" id="A0AB34LGY6"/>
<dbReference type="NCBIfam" id="TIGR04435">
    <property type="entry name" value="restrict_AAA_1"/>
    <property type="match status" value="1"/>
</dbReference>
<dbReference type="Gene3D" id="3.40.50.300">
    <property type="entry name" value="P-loop containing nucleotide triphosphate hydrolases"/>
    <property type="match status" value="1"/>
</dbReference>
<dbReference type="InterPro" id="IPR041685">
    <property type="entry name" value="AAA_GajA/Old/RecF-like"/>
</dbReference>
<dbReference type="PANTHER" id="PTHR32182:SF25">
    <property type="entry name" value="SLR1056 PROTEIN"/>
    <property type="match status" value="1"/>
</dbReference>
<dbReference type="RefSeq" id="WP_036617941.1">
    <property type="nucleotide sequence ID" value="NZ_JNHK01000088.1"/>
</dbReference>
<protein>
    <submittedName>
        <fullName evidence="2">AAA ATPase domain protein</fullName>
    </submittedName>
</protein>
<name>A0AB34LGY6_PARDI</name>
<dbReference type="EMBL" id="JNHK01000088">
    <property type="protein sequence ID" value="KDS37783.1"/>
    <property type="molecule type" value="Genomic_DNA"/>
</dbReference>
<dbReference type="InterPro" id="IPR027417">
    <property type="entry name" value="P-loop_NTPase"/>
</dbReference>
<dbReference type="GO" id="GO:0000731">
    <property type="term" value="P:DNA synthesis involved in DNA repair"/>
    <property type="evidence" value="ECO:0007669"/>
    <property type="project" value="TreeGrafter"/>
</dbReference>
<dbReference type="Pfam" id="PF13175">
    <property type="entry name" value="AAA_15"/>
    <property type="match status" value="1"/>
</dbReference>
<organism evidence="2 3">
    <name type="scientific">Parabacteroides distasonis str. 3776 D15 i</name>
    <dbReference type="NCBI Taxonomy" id="1339342"/>
    <lineage>
        <taxon>Bacteria</taxon>
        <taxon>Pseudomonadati</taxon>
        <taxon>Bacteroidota</taxon>
        <taxon>Bacteroidia</taxon>
        <taxon>Bacteroidales</taxon>
        <taxon>Tannerellaceae</taxon>
        <taxon>Parabacteroides</taxon>
    </lineage>
</organism>
<dbReference type="Proteomes" id="UP000027850">
    <property type="component" value="Unassembled WGS sequence"/>
</dbReference>
<dbReference type="GO" id="GO:0006302">
    <property type="term" value="P:double-strand break repair"/>
    <property type="evidence" value="ECO:0007669"/>
    <property type="project" value="TreeGrafter"/>
</dbReference>
<accession>A0AB34LGY6</accession>
<sequence length="560" mass="64817">MKLISIEIGEKFRSLHAGLYVDFHSLSEDSLNDMPKFQPFCFAGLNGSGKSNVLEAIAAIFYHLEMCVAKFQPKSFEKYFRREKCSLDAFVLKYLTCSHNKKYYVPALADLVTISKKKGEAPVMTIQAYPFTSEQPIRDMSLIPPENQELPAPGKEYLPDIVVGYSSGENEILSLPFIKNKLVHFDEYKEAVIKDYAYYEPETSLVYIDSEMSQAVLLSILLFENEETLKPIEKELHIKGLRSFRMNLNLHRLYHEKEKRKEFPILQQLEPQLSKLKKCASSWFSNSDIMWLDFFVDDNTKKAFRDNFHSSLDLFRLFQVLYELNLRIVKDSIKEEVYSSKGYYTDGKLPTGSPEQNVFYFLDYLLIKEDKETQKSIELLLRNFSDGEHQFLHTIGICLMLKERSCLLLLDEPETHFNPGWRAKFIKVLNDSLKAGGGNNMMKEVLITSHSPFIISDCMPNNVIYFEKDEETGRVSALSADKLGFKTYGRSVDDISQRFFKYDLSIGEYSNKELENIDFENIDTLDDVMNTKRAIRHLGDSIEKDLVLARLNQLLSKFKN</sequence>
<evidence type="ECO:0000259" key="1">
    <source>
        <dbReference type="Pfam" id="PF13175"/>
    </source>
</evidence>
<dbReference type="InterPro" id="IPR030974">
    <property type="entry name" value="Restrict_AAA"/>
</dbReference>
<evidence type="ECO:0000313" key="2">
    <source>
        <dbReference type="EMBL" id="KDS37783.1"/>
    </source>
</evidence>
<proteinExistence type="predicted"/>
<feature type="domain" description="Endonuclease GajA/Old nuclease/RecF-like AAA" evidence="1">
    <location>
        <begin position="1"/>
        <end position="455"/>
    </location>
</feature>
<dbReference type="PANTHER" id="PTHR32182">
    <property type="entry name" value="DNA REPLICATION AND REPAIR PROTEIN RECF"/>
    <property type="match status" value="1"/>
</dbReference>
<dbReference type="SUPFAM" id="SSF52540">
    <property type="entry name" value="P-loop containing nucleoside triphosphate hydrolases"/>
    <property type="match status" value="1"/>
</dbReference>
<reference evidence="2 3" key="1">
    <citation type="submission" date="2014-04" db="EMBL/GenBank/DDBJ databases">
        <authorList>
            <person name="Sears C."/>
            <person name="Carroll K."/>
            <person name="Sack B.R."/>
            <person name="Qadri F."/>
            <person name="Myers L.L."/>
            <person name="Chung G.-T."/>
            <person name="Escheverria P."/>
            <person name="Fraser C.M."/>
            <person name="Sadzewicz L."/>
            <person name="Shefchek K.A."/>
            <person name="Tallon L."/>
            <person name="Das S.P."/>
            <person name="Daugherty S."/>
            <person name="Mongodin E.F."/>
        </authorList>
    </citation>
    <scope>NUCLEOTIDE SEQUENCE [LARGE SCALE GENOMIC DNA]</scope>
    <source>
        <strain evidence="2 3">3776 D15 i</strain>
    </source>
</reference>
<dbReference type="GO" id="GO:0005524">
    <property type="term" value="F:ATP binding"/>
    <property type="evidence" value="ECO:0007669"/>
    <property type="project" value="InterPro"/>
</dbReference>
<evidence type="ECO:0000313" key="3">
    <source>
        <dbReference type="Proteomes" id="UP000027850"/>
    </source>
</evidence>
<gene>
    <name evidence="2" type="ORF">M091_0237</name>
</gene>
<comment type="caution">
    <text evidence="2">The sequence shown here is derived from an EMBL/GenBank/DDBJ whole genome shotgun (WGS) entry which is preliminary data.</text>
</comment>